<keyword evidence="1" id="KW-0805">Transcription regulation</keyword>
<evidence type="ECO:0000256" key="2">
    <source>
        <dbReference type="ARBA" id="ARBA00023125"/>
    </source>
</evidence>
<dbReference type="Pfam" id="PF02311">
    <property type="entry name" value="AraC_binding"/>
    <property type="match status" value="1"/>
</dbReference>
<dbReference type="InterPro" id="IPR014710">
    <property type="entry name" value="RmlC-like_jellyroll"/>
</dbReference>
<dbReference type="PANTHER" id="PTHR43280:SF28">
    <property type="entry name" value="HTH-TYPE TRANSCRIPTIONAL ACTIVATOR RHAS"/>
    <property type="match status" value="1"/>
</dbReference>
<dbReference type="PROSITE" id="PS01124">
    <property type="entry name" value="HTH_ARAC_FAMILY_2"/>
    <property type="match status" value="1"/>
</dbReference>
<dbReference type="Gene3D" id="2.60.120.10">
    <property type="entry name" value="Jelly Rolls"/>
    <property type="match status" value="1"/>
</dbReference>
<dbReference type="RefSeq" id="WP_117441152.1">
    <property type="nucleotide sequence ID" value="NZ_QVIA01000022.1"/>
</dbReference>
<dbReference type="Gene3D" id="1.10.10.60">
    <property type="entry name" value="Homeodomain-like"/>
    <property type="match status" value="2"/>
</dbReference>
<dbReference type="InterPro" id="IPR009057">
    <property type="entry name" value="Homeodomain-like_sf"/>
</dbReference>
<dbReference type="PANTHER" id="PTHR43280">
    <property type="entry name" value="ARAC-FAMILY TRANSCRIPTIONAL REGULATOR"/>
    <property type="match status" value="1"/>
</dbReference>
<dbReference type="SUPFAM" id="SSF46689">
    <property type="entry name" value="Homeodomain-like"/>
    <property type="match status" value="2"/>
</dbReference>
<evidence type="ECO:0000313" key="5">
    <source>
        <dbReference type="EMBL" id="RGC27775.1"/>
    </source>
</evidence>
<dbReference type="Proteomes" id="UP000261111">
    <property type="component" value="Unassembled WGS sequence"/>
</dbReference>
<dbReference type="InterPro" id="IPR003313">
    <property type="entry name" value="AraC-bd"/>
</dbReference>
<dbReference type="GeneID" id="93332137"/>
<dbReference type="PROSITE" id="PS00041">
    <property type="entry name" value="HTH_ARAC_FAMILY_1"/>
    <property type="match status" value="1"/>
</dbReference>
<dbReference type="InterPro" id="IPR018062">
    <property type="entry name" value="HTH_AraC-typ_CS"/>
</dbReference>
<feature type="domain" description="HTH araC/xylS-type" evidence="4">
    <location>
        <begin position="189"/>
        <end position="287"/>
    </location>
</feature>
<sequence length="308" mass="35697">MGGSKRECIEFRFYEKPDQEPVLALTGESWNRDYSKGNKELHFHNMVEIGYCHRGKGQVVLNKEYYDYKEGTFTFIPQNYPHSTNSDIRSHWGFLYFDAEELILDAFSSNLYKGEKIRTSITTDAYVLTISEVPYLGNLVLMVFELASQGGNYSKDSIRCALMNIIFQILRIKEAGVQSSSSENRSKIVSALEYISKHYTEEIMIGDLAECCHLSETHFRRLFQTDMNMTPVEYINLIRVQAACDLMKKEDCQMEQVAARAGYQTMSTFNRNFKQIIGISPYQWKKQVTSNVRGRGKYRVHAKKGWEF</sequence>
<reference evidence="5 6" key="1">
    <citation type="submission" date="2018-08" db="EMBL/GenBank/DDBJ databases">
        <title>A genome reference for cultivated species of the human gut microbiota.</title>
        <authorList>
            <person name="Zou Y."/>
            <person name="Xue W."/>
            <person name="Luo G."/>
        </authorList>
    </citation>
    <scope>NUCLEOTIDE SEQUENCE [LARGE SCALE GENOMIC DNA]</scope>
    <source>
        <strain evidence="5 6">AF19-21</strain>
    </source>
</reference>
<evidence type="ECO:0000313" key="6">
    <source>
        <dbReference type="Proteomes" id="UP000261111"/>
    </source>
</evidence>
<dbReference type="GO" id="GO:0003700">
    <property type="term" value="F:DNA-binding transcription factor activity"/>
    <property type="evidence" value="ECO:0007669"/>
    <property type="project" value="InterPro"/>
</dbReference>
<keyword evidence="3" id="KW-0804">Transcription</keyword>
<evidence type="ECO:0000256" key="3">
    <source>
        <dbReference type="ARBA" id="ARBA00023163"/>
    </source>
</evidence>
<protein>
    <submittedName>
        <fullName evidence="5">AraC family transcriptional regulator</fullName>
    </submittedName>
</protein>
<dbReference type="SUPFAM" id="SSF51215">
    <property type="entry name" value="Regulatory protein AraC"/>
    <property type="match status" value="1"/>
</dbReference>
<keyword evidence="2" id="KW-0238">DNA-binding</keyword>
<dbReference type="GO" id="GO:0043565">
    <property type="term" value="F:sequence-specific DNA binding"/>
    <property type="evidence" value="ECO:0007669"/>
    <property type="project" value="InterPro"/>
</dbReference>
<name>A0A3E2WKY8_9FIRM</name>
<evidence type="ECO:0000259" key="4">
    <source>
        <dbReference type="PROSITE" id="PS01124"/>
    </source>
</evidence>
<dbReference type="Pfam" id="PF12833">
    <property type="entry name" value="HTH_18"/>
    <property type="match status" value="1"/>
</dbReference>
<comment type="caution">
    <text evidence="5">The sequence shown here is derived from an EMBL/GenBank/DDBJ whole genome shotgun (WGS) entry which is preliminary data.</text>
</comment>
<dbReference type="EMBL" id="QVIA01000022">
    <property type="protein sequence ID" value="RGC27775.1"/>
    <property type="molecule type" value="Genomic_DNA"/>
</dbReference>
<dbReference type="AlphaFoldDB" id="A0A3E2WKY8"/>
<dbReference type="InterPro" id="IPR018060">
    <property type="entry name" value="HTH_AraC"/>
</dbReference>
<dbReference type="SMART" id="SM00342">
    <property type="entry name" value="HTH_ARAC"/>
    <property type="match status" value="1"/>
</dbReference>
<organism evidence="5 6">
    <name type="scientific">Hungatella hathewayi</name>
    <dbReference type="NCBI Taxonomy" id="154046"/>
    <lineage>
        <taxon>Bacteria</taxon>
        <taxon>Bacillati</taxon>
        <taxon>Bacillota</taxon>
        <taxon>Clostridia</taxon>
        <taxon>Lachnospirales</taxon>
        <taxon>Lachnospiraceae</taxon>
        <taxon>Hungatella</taxon>
    </lineage>
</organism>
<accession>A0A3E2WKY8</accession>
<evidence type="ECO:0000256" key="1">
    <source>
        <dbReference type="ARBA" id="ARBA00023015"/>
    </source>
</evidence>
<gene>
    <name evidence="5" type="ORF">DWX41_17180</name>
</gene>
<proteinExistence type="predicted"/>
<dbReference type="InterPro" id="IPR037923">
    <property type="entry name" value="HTH-like"/>
</dbReference>